<reference evidence="1 2" key="1">
    <citation type="journal article" date="2016" name="Nat. Commun.">
        <title>Extremotolerant tardigrade genome and improved radiotolerance of human cultured cells by tardigrade-unique protein.</title>
        <authorList>
            <person name="Hashimoto T."/>
            <person name="Horikawa D.D."/>
            <person name="Saito Y."/>
            <person name="Kuwahara H."/>
            <person name="Kozuka-Hata H."/>
            <person name="Shin-I T."/>
            <person name="Minakuchi Y."/>
            <person name="Ohishi K."/>
            <person name="Motoyama A."/>
            <person name="Aizu T."/>
            <person name="Enomoto A."/>
            <person name="Kondo K."/>
            <person name="Tanaka S."/>
            <person name="Hara Y."/>
            <person name="Koshikawa S."/>
            <person name="Sagara H."/>
            <person name="Miura T."/>
            <person name="Yokobori S."/>
            <person name="Miyagawa K."/>
            <person name="Suzuki Y."/>
            <person name="Kubo T."/>
            <person name="Oyama M."/>
            <person name="Kohara Y."/>
            <person name="Fujiyama A."/>
            <person name="Arakawa K."/>
            <person name="Katayama T."/>
            <person name="Toyoda A."/>
            <person name="Kunieda T."/>
        </authorList>
    </citation>
    <scope>NUCLEOTIDE SEQUENCE [LARGE SCALE GENOMIC DNA]</scope>
    <source>
        <strain evidence="1 2">YOKOZUNA-1</strain>
    </source>
</reference>
<proteinExistence type="predicted"/>
<dbReference type="STRING" id="947166.A0A1D1W4U2"/>
<dbReference type="InterPro" id="IPR028796">
    <property type="entry name" value="BBS8"/>
</dbReference>
<dbReference type="GO" id="GO:0097730">
    <property type="term" value="C:non-motile cilium"/>
    <property type="evidence" value="ECO:0007669"/>
    <property type="project" value="TreeGrafter"/>
</dbReference>
<dbReference type="InterPro" id="IPR011990">
    <property type="entry name" value="TPR-like_helical_dom_sf"/>
</dbReference>
<dbReference type="InterPro" id="IPR019734">
    <property type="entry name" value="TPR_rpt"/>
</dbReference>
<dbReference type="EMBL" id="BDGG01000016">
    <property type="protein sequence ID" value="GAV07803.1"/>
    <property type="molecule type" value="Genomic_DNA"/>
</dbReference>
<evidence type="ECO:0000313" key="1">
    <source>
        <dbReference type="EMBL" id="GAV07803.1"/>
    </source>
</evidence>
<evidence type="ECO:0000313" key="2">
    <source>
        <dbReference type="Proteomes" id="UP000186922"/>
    </source>
</evidence>
<keyword evidence="2" id="KW-1185">Reference proteome</keyword>
<protein>
    <submittedName>
        <fullName evidence="1">Uncharacterized protein</fullName>
    </submittedName>
</protein>
<name>A0A1D1W4U2_RAMVA</name>
<dbReference type="Gene3D" id="1.25.40.10">
    <property type="entry name" value="Tetratricopeptide repeat domain"/>
    <property type="match status" value="1"/>
</dbReference>
<dbReference type="GO" id="GO:1905515">
    <property type="term" value="P:non-motile cilium assembly"/>
    <property type="evidence" value="ECO:0007669"/>
    <property type="project" value="InterPro"/>
</dbReference>
<dbReference type="PANTHER" id="PTHR44177:SF1">
    <property type="entry name" value="TETRATRICOPEPTIDE REPEAT PROTEIN 8"/>
    <property type="match status" value="1"/>
</dbReference>
<dbReference type="OrthoDB" id="421121at2759"/>
<organism evidence="1 2">
    <name type="scientific">Ramazzottius varieornatus</name>
    <name type="common">Water bear</name>
    <name type="synonym">Tardigrade</name>
    <dbReference type="NCBI Taxonomy" id="947166"/>
    <lineage>
        <taxon>Eukaryota</taxon>
        <taxon>Metazoa</taxon>
        <taxon>Ecdysozoa</taxon>
        <taxon>Tardigrada</taxon>
        <taxon>Eutardigrada</taxon>
        <taxon>Parachela</taxon>
        <taxon>Hypsibioidea</taxon>
        <taxon>Ramazzottiidae</taxon>
        <taxon>Ramazzottius</taxon>
    </lineage>
</organism>
<accession>A0A1D1W4U2</accession>
<comment type="caution">
    <text evidence="1">The sequence shown here is derived from an EMBL/GenBank/DDBJ whole genome shotgun (WGS) entry which is preliminary data.</text>
</comment>
<sequence>MRGNGVLLQRSTRTSSSILQVPFSGCGAGAKLGVSCDFQPCFRRILQMGVHTAEVFINVGMCCFFSQQTDLMWSAFENAFLLCNKEQLSVLYYNIGYIFLCSGEMECARRCFRLSLISTGNSSPDALAGLAHIAYFEKDLQKAITFFTVSVSSTGKEEASLDTLYNLALCYGEAGDYGNAFKYAQMAAESTNSLGAVDKDVKDLLARLNVTINAL</sequence>
<dbReference type="GO" id="GO:0036064">
    <property type="term" value="C:ciliary basal body"/>
    <property type="evidence" value="ECO:0007669"/>
    <property type="project" value="TreeGrafter"/>
</dbReference>
<dbReference type="Pfam" id="PF13181">
    <property type="entry name" value="TPR_8"/>
    <property type="match status" value="1"/>
</dbReference>
<dbReference type="GO" id="GO:0034464">
    <property type="term" value="C:BBSome"/>
    <property type="evidence" value="ECO:0007669"/>
    <property type="project" value="InterPro"/>
</dbReference>
<dbReference type="AlphaFoldDB" id="A0A1D1W4U2"/>
<dbReference type="SUPFAM" id="SSF48452">
    <property type="entry name" value="TPR-like"/>
    <property type="match status" value="1"/>
</dbReference>
<gene>
    <name evidence="1" type="primary">RvY_17600</name>
    <name evidence="1" type="synonym">RvY_17600.2</name>
    <name evidence="1" type="ORF">RvY_17600-2</name>
</gene>
<dbReference type="Proteomes" id="UP000186922">
    <property type="component" value="Unassembled WGS sequence"/>
</dbReference>
<dbReference type="PANTHER" id="PTHR44177">
    <property type="entry name" value="TETRATRICOPEPTIDE REPEAT PROTEIN 8"/>
    <property type="match status" value="1"/>
</dbReference>